<evidence type="ECO:0000313" key="7">
    <source>
        <dbReference type="EMBL" id="CAE0368360.1"/>
    </source>
</evidence>
<evidence type="ECO:0000256" key="5">
    <source>
        <dbReference type="RuleBase" id="RU000363"/>
    </source>
</evidence>
<dbReference type="InterPro" id="IPR051019">
    <property type="entry name" value="VLCFA-Steroid_DH"/>
</dbReference>
<feature type="transmembrane region" description="Helical" evidence="6">
    <location>
        <begin position="7"/>
        <end position="29"/>
    </location>
</feature>
<name>A0A7S3NLH2_9STRA</name>
<dbReference type="InterPro" id="IPR020904">
    <property type="entry name" value="Sc_DH/Rdtase_CS"/>
</dbReference>
<organism evidence="7">
    <name type="scientific">Aureoumbra lagunensis</name>
    <dbReference type="NCBI Taxonomy" id="44058"/>
    <lineage>
        <taxon>Eukaryota</taxon>
        <taxon>Sar</taxon>
        <taxon>Stramenopiles</taxon>
        <taxon>Ochrophyta</taxon>
        <taxon>Pelagophyceae</taxon>
        <taxon>Pelagomonadales</taxon>
        <taxon>Aureoumbra</taxon>
    </lineage>
</organism>
<comment type="subcellular location">
    <subcellularLocation>
        <location evidence="1">Endoplasmic reticulum</location>
    </subcellularLocation>
</comment>
<evidence type="ECO:0000256" key="3">
    <source>
        <dbReference type="ARBA" id="ARBA00022857"/>
    </source>
</evidence>
<dbReference type="Pfam" id="PF00106">
    <property type="entry name" value="adh_short"/>
    <property type="match status" value="1"/>
</dbReference>
<gene>
    <name evidence="7" type="ORF">ALAG00032_LOCUS9123</name>
</gene>
<keyword evidence="6" id="KW-0472">Membrane</keyword>
<protein>
    <recommendedName>
        <fullName evidence="8">Very-long-chain 3-oxoacyl-CoA reductase</fullName>
    </recommendedName>
</protein>
<comment type="similarity">
    <text evidence="2 5">Belongs to the short-chain dehydrogenases/reductases (SDR) family.</text>
</comment>
<dbReference type="PRINTS" id="PR00080">
    <property type="entry name" value="SDRFAMILY"/>
</dbReference>
<evidence type="ECO:0000256" key="1">
    <source>
        <dbReference type="ARBA" id="ARBA00004240"/>
    </source>
</evidence>
<proteinExistence type="inferred from homology"/>
<sequence>MKIELEILLACVVGYKVLVPLILGIYKYFLRPGKKLLKYGEWAVITGATDGIGKAMAFELAKQGLKILLISRTESKLIQVKEEIEAKVKDVQVRYVSLDFAGGLDKHKISTLAQAIKDLDIGILINNVGMSYPFTKYYHELNMNECSDLVALNLESTMILTKLVLGDSSCGMIARKRGAIINTSSAAGTQISPLLAGYSGAKGGIVMFSKSLAAELKPKFGIDVQVQTPLFVTTKLAKIKRSSITVPTPSTYAKAASRAIGYDVAISPYWSHALQLWLMDALPTTLAIAIVSNMHHAIRKKGLKKEAAKGNASEDNKKAQ</sequence>
<dbReference type="FunFam" id="3.40.50.720:FF:000137">
    <property type="entry name" value="Hydroxysteroid (17-beta) dehydrogenase 3"/>
    <property type="match status" value="1"/>
</dbReference>
<evidence type="ECO:0008006" key="8">
    <source>
        <dbReference type="Google" id="ProtNLM"/>
    </source>
</evidence>
<accession>A0A7S3NLH2</accession>
<evidence type="ECO:0000256" key="4">
    <source>
        <dbReference type="ARBA" id="ARBA00023002"/>
    </source>
</evidence>
<dbReference type="AlphaFoldDB" id="A0A7S3NLH2"/>
<dbReference type="Gene3D" id="3.40.50.720">
    <property type="entry name" value="NAD(P)-binding Rossmann-like Domain"/>
    <property type="match status" value="1"/>
</dbReference>
<keyword evidence="4" id="KW-0560">Oxidoreductase</keyword>
<dbReference type="PRINTS" id="PR00081">
    <property type="entry name" value="GDHRDH"/>
</dbReference>
<dbReference type="CDD" id="cd05356">
    <property type="entry name" value="17beta-HSD1_like_SDR_c"/>
    <property type="match status" value="1"/>
</dbReference>
<dbReference type="GO" id="GO:0016491">
    <property type="term" value="F:oxidoreductase activity"/>
    <property type="evidence" value="ECO:0007669"/>
    <property type="project" value="UniProtKB-KW"/>
</dbReference>
<dbReference type="PANTHER" id="PTHR43899">
    <property type="entry name" value="RH59310P"/>
    <property type="match status" value="1"/>
</dbReference>
<evidence type="ECO:0000256" key="6">
    <source>
        <dbReference type="SAM" id="Phobius"/>
    </source>
</evidence>
<dbReference type="SUPFAM" id="SSF51735">
    <property type="entry name" value="NAD(P)-binding Rossmann-fold domains"/>
    <property type="match status" value="1"/>
</dbReference>
<dbReference type="PIRSF" id="PIRSF000126">
    <property type="entry name" value="11-beta-HSD1"/>
    <property type="match status" value="1"/>
</dbReference>
<keyword evidence="6" id="KW-0812">Transmembrane</keyword>
<dbReference type="PANTHER" id="PTHR43899:SF13">
    <property type="entry name" value="RH59310P"/>
    <property type="match status" value="1"/>
</dbReference>
<dbReference type="InterPro" id="IPR036291">
    <property type="entry name" value="NAD(P)-bd_dom_sf"/>
</dbReference>
<keyword evidence="6" id="KW-1133">Transmembrane helix</keyword>
<reference evidence="7" key="1">
    <citation type="submission" date="2021-01" db="EMBL/GenBank/DDBJ databases">
        <authorList>
            <person name="Corre E."/>
            <person name="Pelletier E."/>
            <person name="Niang G."/>
            <person name="Scheremetjew M."/>
            <person name="Finn R."/>
            <person name="Kale V."/>
            <person name="Holt S."/>
            <person name="Cochrane G."/>
            <person name="Meng A."/>
            <person name="Brown T."/>
            <person name="Cohen L."/>
        </authorList>
    </citation>
    <scope>NUCLEOTIDE SEQUENCE</scope>
    <source>
        <strain evidence="7">CCMP1510</strain>
    </source>
</reference>
<dbReference type="InterPro" id="IPR002347">
    <property type="entry name" value="SDR_fam"/>
</dbReference>
<dbReference type="PROSITE" id="PS00061">
    <property type="entry name" value="ADH_SHORT"/>
    <property type="match status" value="1"/>
</dbReference>
<dbReference type="EMBL" id="HBIJ01013450">
    <property type="protein sequence ID" value="CAE0368360.1"/>
    <property type="molecule type" value="Transcribed_RNA"/>
</dbReference>
<evidence type="ECO:0000256" key="2">
    <source>
        <dbReference type="ARBA" id="ARBA00006484"/>
    </source>
</evidence>
<dbReference type="GO" id="GO:0005783">
    <property type="term" value="C:endoplasmic reticulum"/>
    <property type="evidence" value="ECO:0007669"/>
    <property type="project" value="UniProtKB-SubCell"/>
</dbReference>
<keyword evidence="3" id="KW-0521">NADP</keyword>